<evidence type="ECO:0000256" key="10">
    <source>
        <dbReference type="RuleBase" id="RU351113"/>
    </source>
</evidence>
<dbReference type="Proteomes" id="UP000183832">
    <property type="component" value="Unassembled WGS sequence"/>
</dbReference>
<evidence type="ECO:0000256" key="5">
    <source>
        <dbReference type="ARBA" id="ARBA00022725"/>
    </source>
</evidence>
<feature type="transmembrane region" description="Helical" evidence="10">
    <location>
        <begin position="31"/>
        <end position="50"/>
    </location>
</feature>
<proteinExistence type="inferred from homology"/>
<feature type="transmembrane region" description="Helical" evidence="10">
    <location>
        <begin position="119"/>
        <end position="140"/>
    </location>
</feature>
<organism evidence="11 12">
    <name type="scientific">Clunio marinus</name>
    <dbReference type="NCBI Taxonomy" id="568069"/>
    <lineage>
        <taxon>Eukaryota</taxon>
        <taxon>Metazoa</taxon>
        <taxon>Ecdysozoa</taxon>
        <taxon>Arthropoda</taxon>
        <taxon>Hexapoda</taxon>
        <taxon>Insecta</taxon>
        <taxon>Pterygota</taxon>
        <taxon>Neoptera</taxon>
        <taxon>Endopterygota</taxon>
        <taxon>Diptera</taxon>
        <taxon>Nematocera</taxon>
        <taxon>Chironomoidea</taxon>
        <taxon>Chironomidae</taxon>
        <taxon>Clunio</taxon>
    </lineage>
</organism>
<keyword evidence="12" id="KW-1185">Reference proteome</keyword>
<dbReference type="GO" id="GO:0004984">
    <property type="term" value="F:olfactory receptor activity"/>
    <property type="evidence" value="ECO:0007669"/>
    <property type="project" value="InterPro"/>
</dbReference>
<dbReference type="AlphaFoldDB" id="A0A1J1HM28"/>
<keyword evidence="9 10" id="KW-0807">Transducer</keyword>
<keyword evidence="4 10" id="KW-0812">Transmembrane</keyword>
<dbReference type="PANTHER" id="PTHR21137:SF35">
    <property type="entry name" value="ODORANT RECEPTOR 19A-RELATED"/>
    <property type="match status" value="1"/>
</dbReference>
<keyword evidence="3 10" id="KW-0716">Sensory transduction</keyword>
<dbReference type="GO" id="GO:0005549">
    <property type="term" value="F:odorant binding"/>
    <property type="evidence" value="ECO:0007669"/>
    <property type="project" value="InterPro"/>
</dbReference>
<keyword evidence="6 10" id="KW-1133">Transmembrane helix</keyword>
<evidence type="ECO:0000256" key="6">
    <source>
        <dbReference type="ARBA" id="ARBA00022989"/>
    </source>
</evidence>
<dbReference type="PANTHER" id="PTHR21137">
    <property type="entry name" value="ODORANT RECEPTOR"/>
    <property type="match status" value="1"/>
</dbReference>
<sequence length="359" mass="41293">MSTQRDALEIFFKVFNYYGLSAFKKREKKSFLFFLLFVFAVPGNTIILLLATAQATTIDEKVRNFRLVPLYVAALVKGVNLVANLKDILDLIASMKEMMKEIDDQEIVKRANVQSMRILIMYLVTGFSPLIATQIFSLITQEQVIQLPSLPTGYESFQICVFAIYWILYNFGANYSTLLSLLLSFILSYFLTCFQAYSEFLCGEDQPSKKTIQNFYKLKRTAKKYSEIFSTVILYQVCLAMLTLASHAFAIADLKNIFSVESIPIFLMTIIIILVSIVPCYIGNEVQLNTGKIIDKFFETNWYELQPKQRKNMIVMQSILQERPIQLKVAGIFIINLDSFFILINSTYAIFAFMKNFKN</sequence>
<dbReference type="EMBL" id="CVRI01000004">
    <property type="protein sequence ID" value="CRK87502.1"/>
    <property type="molecule type" value="Genomic_DNA"/>
</dbReference>
<dbReference type="OrthoDB" id="7720078at2759"/>
<reference evidence="11 12" key="1">
    <citation type="submission" date="2015-04" db="EMBL/GenBank/DDBJ databases">
        <authorList>
            <person name="Syromyatnikov M.Y."/>
            <person name="Popov V.N."/>
        </authorList>
    </citation>
    <scope>NUCLEOTIDE SEQUENCE [LARGE SCALE GENOMIC DNA]</scope>
</reference>
<evidence type="ECO:0000256" key="1">
    <source>
        <dbReference type="ARBA" id="ARBA00004651"/>
    </source>
</evidence>
<evidence type="ECO:0000256" key="7">
    <source>
        <dbReference type="ARBA" id="ARBA00023136"/>
    </source>
</evidence>
<dbReference type="STRING" id="568069.A0A1J1HM28"/>
<feature type="transmembrane region" description="Helical" evidence="10">
    <location>
        <begin position="263"/>
        <end position="284"/>
    </location>
</feature>
<evidence type="ECO:0000256" key="9">
    <source>
        <dbReference type="ARBA" id="ARBA00023224"/>
    </source>
</evidence>
<keyword evidence="7 10" id="KW-0472">Membrane</keyword>
<dbReference type="Pfam" id="PF02949">
    <property type="entry name" value="7tm_6"/>
    <property type="match status" value="1"/>
</dbReference>
<evidence type="ECO:0000256" key="2">
    <source>
        <dbReference type="ARBA" id="ARBA00022475"/>
    </source>
</evidence>
<dbReference type="InterPro" id="IPR004117">
    <property type="entry name" value="7tm6_olfct_rcpt"/>
</dbReference>
<keyword evidence="8 10" id="KW-0675">Receptor</keyword>
<comment type="caution">
    <text evidence="10">Lacks conserved residue(s) required for the propagation of feature annotation.</text>
</comment>
<evidence type="ECO:0000313" key="12">
    <source>
        <dbReference type="Proteomes" id="UP000183832"/>
    </source>
</evidence>
<keyword evidence="5 10" id="KW-0552">Olfaction</keyword>
<comment type="subcellular location">
    <subcellularLocation>
        <location evidence="1 10">Cell membrane</location>
        <topology evidence="1 10">Multi-pass membrane protein</topology>
    </subcellularLocation>
</comment>
<keyword evidence="2" id="KW-1003">Cell membrane</keyword>
<name>A0A1J1HM28_9DIPT</name>
<feature type="transmembrane region" description="Helical" evidence="10">
    <location>
        <begin position="228"/>
        <end position="251"/>
    </location>
</feature>
<feature type="transmembrane region" description="Helical" evidence="10">
    <location>
        <begin position="70"/>
        <end position="89"/>
    </location>
</feature>
<gene>
    <name evidence="11" type="ORF">CLUMA_CG001303</name>
</gene>
<evidence type="ECO:0000256" key="4">
    <source>
        <dbReference type="ARBA" id="ARBA00022692"/>
    </source>
</evidence>
<feature type="transmembrane region" description="Helical" evidence="10">
    <location>
        <begin position="330"/>
        <end position="354"/>
    </location>
</feature>
<evidence type="ECO:0000313" key="11">
    <source>
        <dbReference type="EMBL" id="CRK87502.1"/>
    </source>
</evidence>
<comment type="similarity">
    <text evidence="10">Belongs to the insect chemoreceptor superfamily. Heteromeric odorant receptor channel (TC 1.A.69) family.</text>
</comment>
<dbReference type="GO" id="GO:0005886">
    <property type="term" value="C:plasma membrane"/>
    <property type="evidence" value="ECO:0007669"/>
    <property type="project" value="UniProtKB-SubCell"/>
</dbReference>
<dbReference type="GO" id="GO:0007165">
    <property type="term" value="P:signal transduction"/>
    <property type="evidence" value="ECO:0007669"/>
    <property type="project" value="UniProtKB-KW"/>
</dbReference>
<evidence type="ECO:0000256" key="8">
    <source>
        <dbReference type="ARBA" id="ARBA00023170"/>
    </source>
</evidence>
<evidence type="ECO:0000256" key="3">
    <source>
        <dbReference type="ARBA" id="ARBA00022606"/>
    </source>
</evidence>
<accession>A0A1J1HM28</accession>
<protein>
    <recommendedName>
        <fullName evidence="10">Odorant receptor</fullName>
    </recommendedName>
</protein>